<dbReference type="Pfam" id="PF13410">
    <property type="entry name" value="GST_C_2"/>
    <property type="match status" value="1"/>
</dbReference>
<dbReference type="PANTHER" id="PTHR43968">
    <property type="match status" value="1"/>
</dbReference>
<comment type="caution">
    <text evidence="3">The sequence shown here is derived from an EMBL/GenBank/DDBJ whole genome shotgun (WGS) entry which is preliminary data.</text>
</comment>
<gene>
    <name evidence="3" type="ORF">KQ910_18160</name>
</gene>
<reference evidence="3 4" key="1">
    <citation type="submission" date="2021-06" db="EMBL/GenBank/DDBJ databases">
        <authorList>
            <person name="Lee D.H."/>
        </authorList>
    </citation>
    <scope>NUCLEOTIDE SEQUENCE [LARGE SCALE GENOMIC DNA]</scope>
    <source>
        <strain evidence="3 4">MMS21-HV4-11</strain>
    </source>
</reference>
<evidence type="ECO:0000259" key="1">
    <source>
        <dbReference type="PROSITE" id="PS50404"/>
    </source>
</evidence>
<feature type="domain" description="GST C-terminal" evidence="2">
    <location>
        <begin position="86"/>
        <end position="204"/>
    </location>
</feature>
<evidence type="ECO:0000313" key="4">
    <source>
        <dbReference type="Proteomes" id="UP000727907"/>
    </source>
</evidence>
<dbReference type="PROSITE" id="PS50404">
    <property type="entry name" value="GST_NTER"/>
    <property type="match status" value="1"/>
</dbReference>
<proteinExistence type="predicted"/>
<dbReference type="InterPro" id="IPR034345">
    <property type="entry name" value="Gtt2-like_N"/>
</dbReference>
<evidence type="ECO:0000259" key="2">
    <source>
        <dbReference type="PROSITE" id="PS50405"/>
    </source>
</evidence>
<dbReference type="InterPro" id="IPR040079">
    <property type="entry name" value="Glutathione_S-Trfase"/>
</dbReference>
<feature type="domain" description="GST N-terminal" evidence="1">
    <location>
        <begin position="1"/>
        <end position="80"/>
    </location>
</feature>
<dbReference type="EMBL" id="JAHOPB010000001">
    <property type="protein sequence ID" value="MBU8875704.1"/>
    <property type="molecule type" value="Genomic_DNA"/>
</dbReference>
<organism evidence="3 4">
    <name type="scientific">Reyranella humidisoli</name>
    <dbReference type="NCBI Taxonomy" id="2849149"/>
    <lineage>
        <taxon>Bacteria</taxon>
        <taxon>Pseudomonadati</taxon>
        <taxon>Pseudomonadota</taxon>
        <taxon>Alphaproteobacteria</taxon>
        <taxon>Hyphomicrobiales</taxon>
        <taxon>Reyranellaceae</taxon>
        <taxon>Reyranella</taxon>
    </lineage>
</organism>
<dbReference type="PROSITE" id="PS50405">
    <property type="entry name" value="GST_CTER"/>
    <property type="match status" value="1"/>
</dbReference>
<dbReference type="SFLD" id="SFLDS00019">
    <property type="entry name" value="Glutathione_Transferase_(cytos"/>
    <property type="match status" value="1"/>
</dbReference>
<name>A0ABS6IP10_9HYPH</name>
<keyword evidence="4" id="KW-1185">Reference proteome</keyword>
<dbReference type="Pfam" id="PF13409">
    <property type="entry name" value="GST_N_2"/>
    <property type="match status" value="1"/>
</dbReference>
<evidence type="ECO:0000313" key="3">
    <source>
        <dbReference type="EMBL" id="MBU8875704.1"/>
    </source>
</evidence>
<dbReference type="RefSeq" id="WP_216963367.1">
    <property type="nucleotide sequence ID" value="NZ_JAHOPB010000001.1"/>
</dbReference>
<protein>
    <submittedName>
        <fullName evidence="3">Glutathione S-transferase</fullName>
    </submittedName>
</protein>
<dbReference type="Proteomes" id="UP000727907">
    <property type="component" value="Unassembled WGS sequence"/>
</dbReference>
<dbReference type="InterPro" id="IPR004045">
    <property type="entry name" value="Glutathione_S-Trfase_N"/>
</dbReference>
<dbReference type="InterPro" id="IPR010987">
    <property type="entry name" value="Glutathione-S-Trfase_C-like"/>
</dbReference>
<dbReference type="PANTHER" id="PTHR43968:SF6">
    <property type="entry name" value="GLUTATHIONE S-TRANSFERASE OMEGA"/>
    <property type="match status" value="1"/>
</dbReference>
<dbReference type="SFLD" id="SFLDG00358">
    <property type="entry name" value="Main_(cytGST)"/>
    <property type="match status" value="1"/>
</dbReference>
<dbReference type="InterPro" id="IPR050983">
    <property type="entry name" value="GST_Omega/HSP26"/>
</dbReference>
<accession>A0ABS6IP10</accession>
<sequence>MKFYNSVGPNPHMVRMFMAEKGFDVPRVEVDLRGGENRREPFLKINPAGQCPALELDDGTVLAEITAICEYIDEIKKDTPSLIGDTPEERAATRMWVRRIDLNILEPAANGFRFSQGLKMFQDRLHCIPEAADGLKESARKKLVWLDGQMGSKPFVTGDKLTMADILLYTFLEFLGKVGQPLDPANKNLTAWMGRMKARPSATA</sequence>
<dbReference type="CDD" id="cd03051">
    <property type="entry name" value="GST_N_GTT2_like"/>
    <property type="match status" value="1"/>
</dbReference>